<reference evidence="1" key="1">
    <citation type="submission" date="2019-10" db="EMBL/GenBank/DDBJ databases">
        <title>Draft genome sequence of Panacibacter sp. KCS-6.</title>
        <authorList>
            <person name="Yim K.J."/>
        </authorList>
    </citation>
    <scope>NUCLEOTIDE SEQUENCE</scope>
    <source>
        <strain evidence="1">KCS-6</strain>
    </source>
</reference>
<name>A0A8J8JUT3_9BACT</name>
<accession>A0A8J8JUT3</accession>
<comment type="caution">
    <text evidence="1">The sequence shown here is derived from an EMBL/GenBank/DDBJ whole genome shotgun (WGS) entry which is preliminary data.</text>
</comment>
<dbReference type="Proteomes" id="UP000598971">
    <property type="component" value="Unassembled WGS sequence"/>
</dbReference>
<evidence type="ECO:0000313" key="2">
    <source>
        <dbReference type="Proteomes" id="UP000598971"/>
    </source>
</evidence>
<organism evidence="1 2">
    <name type="scientific">Limnovirga soli</name>
    <dbReference type="NCBI Taxonomy" id="2656915"/>
    <lineage>
        <taxon>Bacteria</taxon>
        <taxon>Pseudomonadati</taxon>
        <taxon>Bacteroidota</taxon>
        <taxon>Chitinophagia</taxon>
        <taxon>Chitinophagales</taxon>
        <taxon>Chitinophagaceae</taxon>
        <taxon>Limnovirga</taxon>
    </lineage>
</organism>
<gene>
    <name evidence="1" type="ORF">GD597_17965</name>
</gene>
<dbReference type="RefSeq" id="WP_171609311.1">
    <property type="nucleotide sequence ID" value="NZ_WHPF01000014.1"/>
</dbReference>
<dbReference type="EMBL" id="WHPF01000014">
    <property type="protein sequence ID" value="NNV57363.1"/>
    <property type="molecule type" value="Genomic_DNA"/>
</dbReference>
<proteinExistence type="predicted"/>
<keyword evidence="2" id="KW-1185">Reference proteome</keyword>
<dbReference type="AlphaFoldDB" id="A0A8J8JUT3"/>
<evidence type="ECO:0000313" key="1">
    <source>
        <dbReference type="EMBL" id="NNV57363.1"/>
    </source>
</evidence>
<sequence length="102" mass="11954">MEKPKNCTDVKCMQLGCKNGASHKVGEQNIWDKETESEQHEQFNQRHELTTYLCDEHFNKLMEREEYYGDVLKYKSPDSSLDGCPFNYCDSNPKCEGKCRYA</sequence>
<protein>
    <submittedName>
        <fullName evidence="1">Uncharacterized protein</fullName>
    </submittedName>
</protein>